<evidence type="ECO:0000256" key="1">
    <source>
        <dbReference type="SAM" id="MobiDB-lite"/>
    </source>
</evidence>
<sequence>MARRYDDPDTINAFLRLIKATPLTDSPNARVSVSELQTSLPSASVAQSKPESKSAPESNTNSVEASPASGIRAPPSTPVSQAVAVDKITHLDPIEEDDDDWLNEPSKETTFQENSARAAVNDGSPAMMNTPTRPVLGPVSSNLTSTQHKLLYMQEPSIHDDGKPGMLAQLEKQAQGYMDNVLENFRKANASLFADTQAQAEAKAQKHLTKAIANHSAARKSDDDSIPIHVGQLLTFIL</sequence>
<name>A0AAN6DNN2_9EURO</name>
<protein>
    <submittedName>
        <fullName evidence="2">Uncharacterized protein</fullName>
    </submittedName>
</protein>
<feature type="region of interest" description="Disordered" evidence="1">
    <location>
        <begin position="24"/>
        <end position="137"/>
    </location>
</feature>
<proteinExistence type="predicted"/>
<evidence type="ECO:0000313" key="2">
    <source>
        <dbReference type="EMBL" id="KAI1608554.1"/>
    </source>
</evidence>
<evidence type="ECO:0000313" key="3">
    <source>
        <dbReference type="Proteomes" id="UP001203852"/>
    </source>
</evidence>
<accession>A0AAN6DNN2</accession>
<reference evidence="2" key="1">
    <citation type="journal article" date="2022" name="bioRxiv">
        <title>Deciphering the potential niche of two novel black yeast fungi from a biological soil crust based on their genomes, phenotypes, and melanin regulation.</title>
        <authorList>
            <consortium name="DOE Joint Genome Institute"/>
            <person name="Carr E.C."/>
            <person name="Barton Q."/>
            <person name="Grambo S."/>
            <person name="Sullivan M."/>
            <person name="Renfro C.M."/>
            <person name="Kuo A."/>
            <person name="Pangilinan J."/>
            <person name="Lipzen A."/>
            <person name="Keymanesh K."/>
            <person name="Savage E."/>
            <person name="Barry K."/>
            <person name="Grigoriev I.V."/>
            <person name="Riekhof W.R."/>
            <person name="Harris S.S."/>
        </authorList>
    </citation>
    <scope>NUCLEOTIDE SEQUENCE</scope>
    <source>
        <strain evidence="2">JF 03-4F</strain>
    </source>
</reference>
<dbReference type="EMBL" id="MU404363">
    <property type="protein sequence ID" value="KAI1608554.1"/>
    <property type="molecule type" value="Genomic_DNA"/>
</dbReference>
<comment type="caution">
    <text evidence="2">The sequence shown here is derived from an EMBL/GenBank/DDBJ whole genome shotgun (WGS) entry which is preliminary data.</text>
</comment>
<dbReference type="Proteomes" id="UP001203852">
    <property type="component" value="Unassembled WGS sequence"/>
</dbReference>
<dbReference type="AlphaFoldDB" id="A0AAN6DNN2"/>
<gene>
    <name evidence="2" type="ORF">EDD36DRAFT_103513</name>
</gene>
<keyword evidence="3" id="KW-1185">Reference proteome</keyword>
<organism evidence="2 3">
    <name type="scientific">Exophiala viscosa</name>
    <dbReference type="NCBI Taxonomy" id="2486360"/>
    <lineage>
        <taxon>Eukaryota</taxon>
        <taxon>Fungi</taxon>
        <taxon>Dikarya</taxon>
        <taxon>Ascomycota</taxon>
        <taxon>Pezizomycotina</taxon>
        <taxon>Eurotiomycetes</taxon>
        <taxon>Chaetothyriomycetidae</taxon>
        <taxon>Chaetothyriales</taxon>
        <taxon>Herpotrichiellaceae</taxon>
        <taxon>Exophiala</taxon>
    </lineage>
</organism>
<feature type="compositionally biased region" description="Polar residues" evidence="1">
    <location>
        <begin position="24"/>
        <end position="64"/>
    </location>
</feature>